<comment type="cofactor">
    <cofactor evidence="1 7">
        <name>heme</name>
        <dbReference type="ChEBI" id="CHEBI:30413"/>
    </cofactor>
</comment>
<keyword evidence="6" id="KW-0503">Monooxygenase</keyword>
<dbReference type="PRINTS" id="PR00465">
    <property type="entry name" value="EP450IV"/>
</dbReference>
<dbReference type="GO" id="GO:0005506">
    <property type="term" value="F:iron ion binding"/>
    <property type="evidence" value="ECO:0007669"/>
    <property type="project" value="InterPro"/>
</dbReference>
<proteinExistence type="inferred from homology"/>
<dbReference type="PANTHER" id="PTHR24304:SF2">
    <property type="entry name" value="24-HYDROXYCHOLESTEROL 7-ALPHA-HYDROXYLASE"/>
    <property type="match status" value="1"/>
</dbReference>
<keyword evidence="3 7" id="KW-0349">Heme</keyword>
<accession>A0A365MNY8</accession>
<dbReference type="InterPro" id="IPR050529">
    <property type="entry name" value="CYP450_sterol_14alpha_dmase"/>
</dbReference>
<organism evidence="8 9">
    <name type="scientific">Gibberella intermedia</name>
    <name type="common">Bulb rot disease fungus</name>
    <name type="synonym">Fusarium proliferatum</name>
    <dbReference type="NCBI Taxonomy" id="948311"/>
    <lineage>
        <taxon>Eukaryota</taxon>
        <taxon>Fungi</taxon>
        <taxon>Dikarya</taxon>
        <taxon>Ascomycota</taxon>
        <taxon>Pezizomycotina</taxon>
        <taxon>Sordariomycetes</taxon>
        <taxon>Hypocreomycetidae</taxon>
        <taxon>Hypocreales</taxon>
        <taxon>Nectriaceae</taxon>
        <taxon>Fusarium</taxon>
        <taxon>Fusarium fujikuroi species complex</taxon>
    </lineage>
</organism>
<dbReference type="Gene3D" id="1.10.630.10">
    <property type="entry name" value="Cytochrome P450"/>
    <property type="match status" value="1"/>
</dbReference>
<dbReference type="GO" id="GO:0016705">
    <property type="term" value="F:oxidoreductase activity, acting on paired donors, with incorporation or reduction of molecular oxygen"/>
    <property type="evidence" value="ECO:0007669"/>
    <property type="project" value="InterPro"/>
</dbReference>
<dbReference type="Proteomes" id="UP000251714">
    <property type="component" value="Unassembled WGS sequence"/>
</dbReference>
<protein>
    <recommendedName>
        <fullName evidence="10">Cytochrome P450</fullName>
    </recommendedName>
</protein>
<evidence type="ECO:0000256" key="6">
    <source>
        <dbReference type="ARBA" id="ARBA00023033"/>
    </source>
</evidence>
<comment type="similarity">
    <text evidence="2">Belongs to the cytochrome P450 family.</text>
</comment>
<dbReference type="GO" id="GO:0008395">
    <property type="term" value="F:steroid hydroxylase activity"/>
    <property type="evidence" value="ECO:0007669"/>
    <property type="project" value="TreeGrafter"/>
</dbReference>
<dbReference type="GO" id="GO:0020037">
    <property type="term" value="F:heme binding"/>
    <property type="evidence" value="ECO:0007669"/>
    <property type="project" value="InterPro"/>
</dbReference>
<dbReference type="InterPro" id="IPR036396">
    <property type="entry name" value="Cyt_P450_sf"/>
</dbReference>
<evidence type="ECO:0000256" key="1">
    <source>
        <dbReference type="ARBA" id="ARBA00001971"/>
    </source>
</evidence>
<keyword evidence="6" id="KW-0560">Oxidoreductase</keyword>
<evidence type="ECO:0000313" key="8">
    <source>
        <dbReference type="EMBL" id="RBA10260.1"/>
    </source>
</evidence>
<dbReference type="EMBL" id="PKMI01000072">
    <property type="protein sequence ID" value="RBA10260.1"/>
    <property type="molecule type" value="Genomic_DNA"/>
</dbReference>
<evidence type="ECO:0008006" key="10">
    <source>
        <dbReference type="Google" id="ProtNLM"/>
    </source>
</evidence>
<evidence type="ECO:0000256" key="4">
    <source>
        <dbReference type="ARBA" id="ARBA00022723"/>
    </source>
</evidence>
<dbReference type="InterPro" id="IPR001128">
    <property type="entry name" value="Cyt_P450"/>
</dbReference>
<evidence type="ECO:0000313" key="9">
    <source>
        <dbReference type="Proteomes" id="UP000251714"/>
    </source>
</evidence>
<gene>
    <name evidence="8" type="ORF">FPRO05_06196</name>
</gene>
<comment type="caution">
    <text evidence="8">The sequence shown here is derived from an EMBL/GenBank/DDBJ whole genome shotgun (WGS) entry which is preliminary data.</text>
</comment>
<dbReference type="AlphaFoldDB" id="A0A365MNY8"/>
<feature type="binding site" description="axial binding residue" evidence="7">
    <location>
        <position position="441"/>
    </location>
    <ligand>
        <name>heme</name>
        <dbReference type="ChEBI" id="CHEBI:30413"/>
    </ligand>
    <ligandPart>
        <name>Fe</name>
        <dbReference type="ChEBI" id="CHEBI:18248"/>
    </ligandPart>
</feature>
<evidence type="ECO:0000256" key="5">
    <source>
        <dbReference type="ARBA" id="ARBA00023004"/>
    </source>
</evidence>
<dbReference type="PANTHER" id="PTHR24304">
    <property type="entry name" value="CYTOCHROME P450 FAMILY 7"/>
    <property type="match status" value="1"/>
</dbReference>
<evidence type="ECO:0000256" key="3">
    <source>
        <dbReference type="ARBA" id="ARBA00022617"/>
    </source>
</evidence>
<keyword evidence="5 7" id="KW-0408">Iron</keyword>
<reference evidence="8 9" key="1">
    <citation type="submission" date="2017-12" db="EMBL/GenBank/DDBJ databases">
        <title>Genome sequence of the mycotoxigenic crop pathogen Fusarium proliferatum, strain ITEM 2341 from Date Palm.</title>
        <authorList>
            <person name="Almiman B.F."/>
            <person name="Shittu T.A."/>
            <person name="Muthumeenakshi S."/>
            <person name="Baroncelli R."/>
            <person name="Sreenivasaprasada S."/>
        </authorList>
    </citation>
    <scope>NUCLEOTIDE SEQUENCE [LARGE SCALE GENOMIC DNA]</scope>
    <source>
        <strain evidence="8 9">ITEM 2341</strain>
    </source>
</reference>
<dbReference type="SUPFAM" id="SSF48264">
    <property type="entry name" value="Cytochrome P450"/>
    <property type="match status" value="1"/>
</dbReference>
<sequence>MEPYSTFAVGLALFASVGLFYLISFAQDTPTAQNSKARKPPILPFSVPLVGHLFQFLWNTQKLLSKTSERWLIQVLVNAFGVRKVDVPFYVADNTGIAQQPAANSHNIPGERLDEMQRQLVLNLSTQIANAEIGGTWTHVDNLYEDLIRSFCFKASTTSLCGPRIFEAAPDLESDFWSFDSHLPNLFKEMPQWLVPASFKARDKMKENIRKWHELAHKAYDITQSEEDTRTWEENFGSKLMRSRQAFFRKMPLSKDTIAADDLGLLWAATANAVPAIGWMILETVQRPGLLELVRAEIAPFISFASNTTTPDIDIDELCQQPLVQSIYAEVLRVHNGTVLARVPQVSDYSIAGWSFPKDQHIMISTYDTARKLSVWNQGTSDDPHPVNEFWPERFIVDPNNPASGPAVHRESKQQGTGEKYFTLDGTVGSWIPYGGGSRMCPGRHFAKKELIVSMAMFLTSFDIELEALDGWIQDDPKYFMFGVMHPQGPIRARVRRRIFDA</sequence>
<evidence type="ECO:0000256" key="7">
    <source>
        <dbReference type="PIRSR" id="PIRSR602403-1"/>
    </source>
</evidence>
<evidence type="ECO:0000256" key="2">
    <source>
        <dbReference type="ARBA" id="ARBA00010617"/>
    </source>
</evidence>
<dbReference type="CDD" id="cd11040">
    <property type="entry name" value="CYP7_CYP8-like"/>
    <property type="match status" value="1"/>
</dbReference>
<keyword evidence="4 7" id="KW-0479">Metal-binding</keyword>
<name>A0A365MNY8_GIBIN</name>
<dbReference type="InterPro" id="IPR002403">
    <property type="entry name" value="Cyt_P450_E_grp-IV"/>
</dbReference>
<dbReference type="Pfam" id="PF00067">
    <property type="entry name" value="p450"/>
    <property type="match status" value="1"/>
</dbReference>